<evidence type="ECO:0000313" key="3">
    <source>
        <dbReference type="Proteomes" id="UP000567067"/>
    </source>
</evidence>
<keyword evidence="2" id="KW-0238">DNA-binding</keyword>
<proteinExistence type="predicted"/>
<dbReference type="AlphaFoldDB" id="A0A7W3SXV5"/>
<sequence length="45" mass="5438">MSYQDVTYGCPIDLVVQMISGKWKLRLIFELQRKKRRFCEAILFL</sequence>
<dbReference type="RefSeq" id="WP_182539571.1">
    <property type="nucleotide sequence ID" value="NZ_JACJIP010000043.1"/>
</dbReference>
<name>A0A7W3SXV5_9BACL</name>
<feature type="domain" description="HTH hxlR-type" evidence="1">
    <location>
        <begin position="10"/>
        <end position="45"/>
    </location>
</feature>
<keyword evidence="3" id="KW-1185">Reference proteome</keyword>
<gene>
    <name evidence="2" type="ORF">FHR92_004658</name>
</gene>
<reference evidence="2 3" key="1">
    <citation type="submission" date="2020-08" db="EMBL/GenBank/DDBJ databases">
        <title>Genomic Encyclopedia of Type Strains, Phase III (KMG-III): the genomes of soil and plant-associated and newly described type strains.</title>
        <authorList>
            <person name="Whitman W."/>
        </authorList>
    </citation>
    <scope>NUCLEOTIDE SEQUENCE [LARGE SCALE GENOMIC DNA]</scope>
    <source>
        <strain evidence="2 3">CECT 8693</strain>
    </source>
</reference>
<dbReference type="EMBL" id="JACJIP010000043">
    <property type="protein sequence ID" value="MBA9088162.1"/>
    <property type="molecule type" value="Genomic_DNA"/>
</dbReference>
<evidence type="ECO:0000313" key="2">
    <source>
        <dbReference type="EMBL" id="MBA9088162.1"/>
    </source>
</evidence>
<evidence type="ECO:0000259" key="1">
    <source>
        <dbReference type="PROSITE" id="PS51118"/>
    </source>
</evidence>
<dbReference type="GO" id="GO:0003677">
    <property type="term" value="F:DNA binding"/>
    <property type="evidence" value="ECO:0007669"/>
    <property type="project" value="UniProtKB-KW"/>
</dbReference>
<dbReference type="Proteomes" id="UP000567067">
    <property type="component" value="Unassembled WGS sequence"/>
</dbReference>
<dbReference type="Gene3D" id="1.10.10.10">
    <property type="entry name" value="Winged helix-like DNA-binding domain superfamily/Winged helix DNA-binding domain"/>
    <property type="match status" value="1"/>
</dbReference>
<dbReference type="InterPro" id="IPR036388">
    <property type="entry name" value="WH-like_DNA-bd_sf"/>
</dbReference>
<accession>A0A7W3SXV5</accession>
<comment type="caution">
    <text evidence="2">The sequence shown here is derived from an EMBL/GenBank/DDBJ whole genome shotgun (WGS) entry which is preliminary data.</text>
</comment>
<dbReference type="InterPro" id="IPR002577">
    <property type="entry name" value="HTH_HxlR"/>
</dbReference>
<protein>
    <submittedName>
        <fullName evidence="2">DNA-binding HxlR family transcriptional regulator</fullName>
    </submittedName>
</protein>
<dbReference type="PROSITE" id="PS51118">
    <property type="entry name" value="HTH_HXLR"/>
    <property type="match status" value="1"/>
</dbReference>
<organism evidence="2 3">
    <name type="scientific">Fontibacillus solani</name>
    <dbReference type="NCBI Taxonomy" id="1572857"/>
    <lineage>
        <taxon>Bacteria</taxon>
        <taxon>Bacillati</taxon>
        <taxon>Bacillota</taxon>
        <taxon>Bacilli</taxon>
        <taxon>Bacillales</taxon>
        <taxon>Paenibacillaceae</taxon>
        <taxon>Fontibacillus</taxon>
    </lineage>
</organism>